<evidence type="ECO:0000313" key="6">
    <source>
        <dbReference type="Proteomes" id="UP000593566"/>
    </source>
</evidence>
<gene>
    <name evidence="5" type="ORF">HO133_009385</name>
</gene>
<accession>A0A8H6FG18</accession>
<evidence type="ECO:0000256" key="1">
    <source>
        <dbReference type="ARBA" id="ARBA00022574"/>
    </source>
</evidence>
<dbReference type="InterPro" id="IPR001680">
    <property type="entry name" value="WD40_rpt"/>
</dbReference>
<dbReference type="PANTHER" id="PTHR22889:SF0">
    <property type="entry name" value="WD REPEAT-CONTAINING PROTEIN 89"/>
    <property type="match status" value="1"/>
</dbReference>
<keyword evidence="2" id="KW-0677">Repeat</keyword>
<evidence type="ECO:0000256" key="3">
    <source>
        <dbReference type="PROSITE-ProRule" id="PRU00221"/>
    </source>
</evidence>
<dbReference type="SUPFAM" id="SSF50978">
    <property type="entry name" value="WD40 repeat-like"/>
    <property type="match status" value="1"/>
</dbReference>
<dbReference type="InterPro" id="IPR036322">
    <property type="entry name" value="WD40_repeat_dom_sf"/>
</dbReference>
<proteinExistence type="predicted"/>
<reference evidence="5 6" key="1">
    <citation type="journal article" date="2020" name="Genomics">
        <title>Complete, high-quality genomes from long-read metagenomic sequencing of two wolf lichen thalli reveals enigmatic genome architecture.</title>
        <authorList>
            <person name="McKenzie S.K."/>
            <person name="Walston R.F."/>
            <person name="Allen J.L."/>
        </authorList>
    </citation>
    <scope>NUCLEOTIDE SEQUENCE [LARGE SCALE GENOMIC DNA]</scope>
    <source>
        <strain evidence="5">WasteWater1</strain>
    </source>
</reference>
<dbReference type="GeneID" id="59337780"/>
<evidence type="ECO:0000256" key="4">
    <source>
        <dbReference type="SAM" id="MobiDB-lite"/>
    </source>
</evidence>
<keyword evidence="6" id="KW-1185">Reference proteome</keyword>
<dbReference type="InterPro" id="IPR039328">
    <property type="entry name" value="WDR89"/>
</dbReference>
<dbReference type="RefSeq" id="XP_037155072.1">
    <property type="nucleotide sequence ID" value="XM_037300246.1"/>
</dbReference>
<dbReference type="Proteomes" id="UP000593566">
    <property type="component" value="Unassembled WGS sequence"/>
</dbReference>
<evidence type="ECO:0000256" key="2">
    <source>
        <dbReference type="ARBA" id="ARBA00022737"/>
    </source>
</evidence>
<feature type="repeat" description="WD" evidence="3">
    <location>
        <begin position="145"/>
        <end position="180"/>
    </location>
</feature>
<dbReference type="Gene3D" id="2.130.10.10">
    <property type="entry name" value="YVTN repeat-like/Quinoprotein amine dehydrogenase"/>
    <property type="match status" value="2"/>
</dbReference>
<dbReference type="PROSITE" id="PS50082">
    <property type="entry name" value="WD_REPEATS_2"/>
    <property type="match status" value="1"/>
</dbReference>
<organism evidence="5 6">
    <name type="scientific">Letharia lupina</name>
    <dbReference type="NCBI Taxonomy" id="560253"/>
    <lineage>
        <taxon>Eukaryota</taxon>
        <taxon>Fungi</taxon>
        <taxon>Dikarya</taxon>
        <taxon>Ascomycota</taxon>
        <taxon>Pezizomycotina</taxon>
        <taxon>Lecanoromycetes</taxon>
        <taxon>OSLEUM clade</taxon>
        <taxon>Lecanoromycetidae</taxon>
        <taxon>Lecanorales</taxon>
        <taxon>Lecanorineae</taxon>
        <taxon>Parmeliaceae</taxon>
        <taxon>Letharia</taxon>
    </lineage>
</organism>
<sequence>MRFASLTTTSISSLPADSYIYKIVIVNGNLAAISSDDSLRLLDLKTLREIAGGVLNNVHDGVTCLQVVDHHPHSLLTAGRDAVVRRYDLRSGQKTMQFGSDKNAPYLSLASHGTNIAAGTELSNSQAAVLLWDMRSPNRLLQNYIESHNDDVTEVQFHPTLPRCLLSGSTDGLVNIYDISISDEDDALVQVQNHGSSINHAGFLSNSDFFALSHDETFSMYHLNEQGDSTDEPSPTVFGDLRPKLDSEYVVDVIPPGSGGVEAIVGVGSHSKQHLDLIPLRLIDEWSFDASQTIRLPGAHGEEIVRSIHVNNEDGTIFTAGEDGLVKAWRTSMGGGGEEQEQAEAEKPRKKKKKSVADGGNESGRFKPY</sequence>
<dbReference type="AlphaFoldDB" id="A0A8H6FG18"/>
<dbReference type="SMART" id="SM00320">
    <property type="entry name" value="WD40"/>
    <property type="match status" value="4"/>
</dbReference>
<dbReference type="PANTHER" id="PTHR22889">
    <property type="entry name" value="WD REPEAT-CONTAINING PROTEIN 89"/>
    <property type="match status" value="1"/>
</dbReference>
<feature type="region of interest" description="Disordered" evidence="4">
    <location>
        <begin position="330"/>
        <end position="369"/>
    </location>
</feature>
<dbReference type="InterPro" id="IPR015943">
    <property type="entry name" value="WD40/YVTN_repeat-like_dom_sf"/>
</dbReference>
<comment type="caution">
    <text evidence="5">The sequence shown here is derived from an EMBL/GenBank/DDBJ whole genome shotgun (WGS) entry which is preliminary data.</text>
</comment>
<evidence type="ECO:0008006" key="7">
    <source>
        <dbReference type="Google" id="ProtNLM"/>
    </source>
</evidence>
<dbReference type="Pfam" id="PF00400">
    <property type="entry name" value="WD40"/>
    <property type="match status" value="2"/>
</dbReference>
<dbReference type="EMBL" id="JACCJB010000006">
    <property type="protein sequence ID" value="KAF6226519.1"/>
    <property type="molecule type" value="Genomic_DNA"/>
</dbReference>
<keyword evidence="1 3" id="KW-0853">WD repeat</keyword>
<dbReference type="PROSITE" id="PS50294">
    <property type="entry name" value="WD_REPEATS_REGION"/>
    <property type="match status" value="1"/>
</dbReference>
<evidence type="ECO:0000313" key="5">
    <source>
        <dbReference type="EMBL" id="KAF6226519.1"/>
    </source>
</evidence>
<name>A0A8H6FG18_9LECA</name>
<protein>
    <recommendedName>
        <fullName evidence="7">WD40 repeat-like protein</fullName>
    </recommendedName>
</protein>